<dbReference type="Gene3D" id="3.30.1370.130">
    <property type="match status" value="1"/>
</dbReference>
<evidence type="ECO:0000256" key="6">
    <source>
        <dbReference type="ARBA" id="ARBA00023237"/>
    </source>
</evidence>
<dbReference type="AlphaFoldDB" id="A0A2P1PZ67"/>
<evidence type="ECO:0000256" key="2">
    <source>
        <dbReference type="ARBA" id="ARBA00022448"/>
    </source>
</evidence>
<keyword evidence="5" id="KW-0472">Membrane</keyword>
<dbReference type="Pfam" id="PF00263">
    <property type="entry name" value="Secretin"/>
    <property type="match status" value="1"/>
</dbReference>
<dbReference type="PRINTS" id="PR00811">
    <property type="entry name" value="BCTERIALGSPD"/>
</dbReference>
<dbReference type="GO" id="GO:0009306">
    <property type="term" value="P:protein secretion"/>
    <property type="evidence" value="ECO:0007669"/>
    <property type="project" value="InterPro"/>
</dbReference>
<feature type="domain" description="Secretin/TonB short N-terminal" evidence="9">
    <location>
        <begin position="304"/>
        <end position="352"/>
    </location>
</feature>
<dbReference type="GO" id="GO:0009279">
    <property type="term" value="C:cell outer membrane"/>
    <property type="evidence" value="ECO:0007669"/>
    <property type="project" value="UniProtKB-SubCell"/>
</dbReference>
<keyword evidence="6" id="KW-0998">Cell outer membrane</keyword>
<accession>A0A2P1PZ67</accession>
<proteinExistence type="inferred from homology"/>
<organism evidence="10 11">
    <name type="scientific">Ahniella affigens</name>
    <dbReference type="NCBI Taxonomy" id="2021234"/>
    <lineage>
        <taxon>Bacteria</taxon>
        <taxon>Pseudomonadati</taxon>
        <taxon>Pseudomonadota</taxon>
        <taxon>Gammaproteobacteria</taxon>
        <taxon>Lysobacterales</taxon>
        <taxon>Rhodanobacteraceae</taxon>
        <taxon>Ahniella</taxon>
    </lineage>
</organism>
<dbReference type="KEGG" id="xba:C7S18_16615"/>
<evidence type="ECO:0000313" key="11">
    <source>
        <dbReference type="Proteomes" id="UP000241074"/>
    </source>
</evidence>
<keyword evidence="11" id="KW-1185">Reference proteome</keyword>
<dbReference type="InterPro" id="IPR001775">
    <property type="entry name" value="GspD/PilQ"/>
</dbReference>
<name>A0A2P1PZ67_9GAMM</name>
<dbReference type="OrthoDB" id="9779724at2"/>
<sequence length="739" mass="79189">MNTQESLNKSFGHRSVQALLLFVLALGAEASTLKDVTFESRPDGTTDIRLVMDEAPVAPKVFATEAPPRLAIDLDATNNAVADRRINVGSGAASTIAIVEAGGRTRVVVELFHPTTHSSRIEGNSIILTVGADSSVAQNNTANAAAGSQGWTEKPVLQAVDFRRGNNGEGRIVVNFNRDGAGSDIRKEGSNRVVVDLYDVSLADDLPLKLDVTDFATLVSTIETQERAGGARLVVSTTGAFDHMAYQTGDQFVIEVSKKREVEEGAQRRKPGEAMEYKGTPVTFNFQDIPVRTLLQLIADISEFNIVVADSVQGNITLRMVNTPWDQALAVVLQAKGLDQRREGGVIWVAPTAEIAQREQALEDARIAIEDRQSLVSEYIAINYGKAKEIAVLLTDNSKQGAGQKGGAQSASSGFLSKRGSVTFDDRTNTLLISDIPERISDLKALISILDRPVDQVLIESRIVVANETFGKEIGARFGVTSGYEDHNGNVITTSGSVAAANNMINQALVNRNAGRPTFPLVVPGGSGGGILSPTLENRLNVDLPASGAAPRLGLSILGADYLLDLELSALQEEGSGEVVANPRVITANQREAVIRQGDEIGYVTITTSGGAVPIPTVAFKEVLLELKVTPTITQDDRIFLNMAVKKDELTGFVSTSIGDVPQINKRELNTAVLVENGQTVVLGGVYEYKSRRDLQKTPFLGDLPLLGNLFKTQQSSSDKAELLIFVTPKILRQRGAGK</sequence>
<comment type="similarity">
    <text evidence="7">Belongs to the bacterial secretin family.</text>
</comment>
<dbReference type="InterPro" id="IPR051808">
    <property type="entry name" value="Type_IV_pilus_biogenesis"/>
</dbReference>
<dbReference type="Gene3D" id="3.30.1370.120">
    <property type="match status" value="1"/>
</dbReference>
<dbReference type="InterPro" id="IPR004846">
    <property type="entry name" value="T2SS/T3SS_dom"/>
</dbReference>
<dbReference type="SMART" id="SM00965">
    <property type="entry name" value="STN"/>
    <property type="match status" value="1"/>
</dbReference>
<dbReference type="Gene3D" id="2.60.40.3470">
    <property type="match status" value="1"/>
</dbReference>
<dbReference type="PANTHER" id="PTHR30604">
    <property type="entry name" value="PROTEIN TRANSPORT PROTEIN HOFQ"/>
    <property type="match status" value="1"/>
</dbReference>
<keyword evidence="4" id="KW-0653">Protein transport</keyword>
<evidence type="ECO:0000256" key="7">
    <source>
        <dbReference type="RuleBase" id="RU004003"/>
    </source>
</evidence>
<dbReference type="Proteomes" id="UP000241074">
    <property type="component" value="Chromosome"/>
</dbReference>
<evidence type="ECO:0000313" key="10">
    <source>
        <dbReference type="EMBL" id="AVQ00153.1"/>
    </source>
</evidence>
<dbReference type="PANTHER" id="PTHR30604:SF1">
    <property type="entry name" value="DNA UTILIZATION PROTEIN HOFQ"/>
    <property type="match status" value="1"/>
</dbReference>
<comment type="subcellular location">
    <subcellularLocation>
        <location evidence="8">Cell outer membrane</location>
    </subcellularLocation>
    <subcellularLocation>
        <location evidence="1">Membrane</location>
    </subcellularLocation>
</comment>
<dbReference type="InterPro" id="IPR038591">
    <property type="entry name" value="NolW-like_sf"/>
</dbReference>
<dbReference type="InterPro" id="IPR021731">
    <property type="entry name" value="AMIN_dom"/>
</dbReference>
<gene>
    <name evidence="10" type="ORF">C7S18_16615</name>
</gene>
<dbReference type="Pfam" id="PF07660">
    <property type="entry name" value="STN"/>
    <property type="match status" value="1"/>
</dbReference>
<dbReference type="Pfam" id="PF11741">
    <property type="entry name" value="AMIN"/>
    <property type="match status" value="2"/>
</dbReference>
<evidence type="ECO:0000256" key="3">
    <source>
        <dbReference type="ARBA" id="ARBA00022729"/>
    </source>
</evidence>
<dbReference type="RefSeq" id="WP_106894071.1">
    <property type="nucleotide sequence ID" value="NZ_CP027860.1"/>
</dbReference>
<evidence type="ECO:0000256" key="1">
    <source>
        <dbReference type="ARBA" id="ARBA00004370"/>
    </source>
</evidence>
<dbReference type="InterPro" id="IPR011662">
    <property type="entry name" value="Secretin/TonB_short_N"/>
</dbReference>
<dbReference type="EMBL" id="CP027860">
    <property type="protein sequence ID" value="AVQ00153.1"/>
    <property type="molecule type" value="Genomic_DNA"/>
</dbReference>
<keyword evidence="2 8" id="KW-0813">Transport</keyword>
<dbReference type="Pfam" id="PF03958">
    <property type="entry name" value="Secretin_N"/>
    <property type="match status" value="1"/>
</dbReference>
<evidence type="ECO:0000259" key="9">
    <source>
        <dbReference type="SMART" id="SM00965"/>
    </source>
</evidence>
<dbReference type="InterPro" id="IPR005644">
    <property type="entry name" value="NolW-like"/>
</dbReference>
<dbReference type="NCBIfam" id="TIGR02515">
    <property type="entry name" value="IV_pilus_PilQ"/>
    <property type="match status" value="1"/>
</dbReference>
<keyword evidence="3" id="KW-0732">Signal</keyword>
<dbReference type="InterPro" id="IPR013355">
    <property type="entry name" value="Pilus_4_PilQ"/>
</dbReference>
<dbReference type="Gene3D" id="2.60.40.3500">
    <property type="match status" value="1"/>
</dbReference>
<evidence type="ECO:0000256" key="4">
    <source>
        <dbReference type="ARBA" id="ARBA00022927"/>
    </source>
</evidence>
<evidence type="ECO:0000256" key="5">
    <source>
        <dbReference type="ARBA" id="ARBA00023136"/>
    </source>
</evidence>
<protein>
    <submittedName>
        <fullName evidence="10">Type IV pilus secretin PilQ</fullName>
    </submittedName>
</protein>
<reference evidence="10 11" key="2">
    <citation type="submission" date="2018-03" db="EMBL/GenBank/DDBJ databases">
        <authorList>
            <person name="Keele B.F."/>
        </authorList>
    </citation>
    <scope>NUCLEOTIDE SEQUENCE [LARGE SCALE GENOMIC DNA]</scope>
    <source>
        <strain evidence="10 11">D13</strain>
    </source>
</reference>
<reference evidence="10 11" key="1">
    <citation type="submission" date="2018-03" db="EMBL/GenBank/DDBJ databases">
        <title>Ahniella affigens gen. nov., sp. nov., a gammaproteobacterium isolated from sandy soil near a stream.</title>
        <authorList>
            <person name="Ko Y."/>
            <person name="Kim J.-H."/>
        </authorList>
    </citation>
    <scope>NUCLEOTIDE SEQUENCE [LARGE SCALE GENOMIC DNA]</scope>
    <source>
        <strain evidence="10 11">D13</strain>
    </source>
</reference>
<evidence type="ECO:0000256" key="8">
    <source>
        <dbReference type="RuleBase" id="RU004004"/>
    </source>
</evidence>